<dbReference type="PANTHER" id="PTHR42100:SF1">
    <property type="entry name" value="OXIDOREDUCTASE 178 KDA SUBUNIT, PUTATIVE (AFU_ORTHOLOGUE AFUA_8G04320)-RELATED"/>
    <property type="match status" value="1"/>
</dbReference>
<dbReference type="AlphaFoldDB" id="A0A9Q0BG87"/>
<dbReference type="InterPro" id="IPR034444">
    <property type="entry name" value="Nuo17.8"/>
</dbReference>
<name>A0A9Q0BG87_9HYPO</name>
<dbReference type="GO" id="GO:0005739">
    <property type="term" value="C:mitochondrion"/>
    <property type="evidence" value="ECO:0007669"/>
    <property type="project" value="InterPro"/>
</dbReference>
<comment type="caution">
    <text evidence="1">The sequence shown here is derived from an EMBL/GenBank/DDBJ whole genome shotgun (WGS) entry which is preliminary data.</text>
</comment>
<proteinExistence type="predicted"/>
<accession>A0A9Q0BG87</accession>
<keyword evidence="2" id="KW-1185">Reference proteome</keyword>
<reference evidence="1" key="1">
    <citation type="journal article" date="2021" name="J Fungi (Basel)">
        <title>Genomic and Metabolomic Analyses of the Marine Fungus Emericellopsis cladophorae: Insights into Saltwater Adaptability Mechanisms and Its Biosynthetic Potential.</title>
        <authorList>
            <person name="Goncalves M.F.M."/>
            <person name="Hilario S."/>
            <person name="Van de Peer Y."/>
            <person name="Esteves A.C."/>
            <person name="Alves A."/>
        </authorList>
    </citation>
    <scope>NUCLEOTIDE SEQUENCE</scope>
    <source>
        <strain evidence="1">MUM 19.33</strain>
    </source>
</reference>
<protein>
    <submittedName>
        <fullName evidence="1">NADH-ubiquinone oxidoreductase 178 kDa subunit</fullName>
    </submittedName>
</protein>
<evidence type="ECO:0000313" key="2">
    <source>
        <dbReference type="Proteomes" id="UP001055219"/>
    </source>
</evidence>
<dbReference type="GeneID" id="75828119"/>
<dbReference type="EMBL" id="JAGIXG020000006">
    <property type="protein sequence ID" value="KAI6783726.1"/>
    <property type="molecule type" value="Genomic_DNA"/>
</dbReference>
<organism evidence="1 2">
    <name type="scientific">Emericellopsis cladophorae</name>
    <dbReference type="NCBI Taxonomy" id="2686198"/>
    <lineage>
        <taxon>Eukaryota</taxon>
        <taxon>Fungi</taxon>
        <taxon>Dikarya</taxon>
        <taxon>Ascomycota</taxon>
        <taxon>Pezizomycotina</taxon>
        <taxon>Sordariomycetes</taxon>
        <taxon>Hypocreomycetidae</taxon>
        <taxon>Hypocreales</taxon>
        <taxon>Bionectriaceae</taxon>
        <taxon>Emericellopsis</taxon>
    </lineage>
</organism>
<reference evidence="1" key="2">
    <citation type="submission" date="2022-07" db="EMBL/GenBank/DDBJ databases">
        <authorList>
            <person name="Goncalves M.F.M."/>
            <person name="Hilario S."/>
            <person name="Van De Peer Y."/>
            <person name="Esteves A.C."/>
            <person name="Alves A."/>
        </authorList>
    </citation>
    <scope>NUCLEOTIDE SEQUENCE</scope>
    <source>
        <strain evidence="1">MUM 19.33</strain>
    </source>
</reference>
<gene>
    <name evidence="1" type="ORF">J7T54_001602</name>
</gene>
<dbReference type="RefSeq" id="XP_051364582.1">
    <property type="nucleotide sequence ID" value="XM_051503615.1"/>
</dbReference>
<dbReference type="OrthoDB" id="2120038at2759"/>
<evidence type="ECO:0000313" key="1">
    <source>
        <dbReference type="EMBL" id="KAI6783726.1"/>
    </source>
</evidence>
<sequence length="161" mass="18669">MFAARQRASCLARRLPRSTRSYASDSHHKAAEVNESFGTGSMLAVGSFFFGILVYQMTPRQGEESSITRMMNKYLSRSEDWEEINATHVKAARQAGFDRALFENEVPKERWVDVSYPEALQSHAQRNNRAGHMINLDSVVEHYRKEHVKDQELKMKRFEKE</sequence>
<dbReference type="PANTHER" id="PTHR42100">
    <property type="entry name" value="OXIDOREDUCTASE 178 KDA SUBUNIT, PUTATIVE (AFU_ORTHOLOGUE AFUA_8G04320)-RELATED"/>
    <property type="match status" value="1"/>
</dbReference>
<dbReference type="Proteomes" id="UP001055219">
    <property type="component" value="Unassembled WGS sequence"/>
</dbReference>